<proteinExistence type="predicted"/>
<organism evidence="1 2">
    <name type="scientific">Ignelater luminosus</name>
    <name type="common">Cucubano</name>
    <name type="synonym">Pyrophorus luminosus</name>
    <dbReference type="NCBI Taxonomy" id="2038154"/>
    <lineage>
        <taxon>Eukaryota</taxon>
        <taxon>Metazoa</taxon>
        <taxon>Ecdysozoa</taxon>
        <taxon>Arthropoda</taxon>
        <taxon>Hexapoda</taxon>
        <taxon>Insecta</taxon>
        <taxon>Pterygota</taxon>
        <taxon>Neoptera</taxon>
        <taxon>Endopterygota</taxon>
        <taxon>Coleoptera</taxon>
        <taxon>Polyphaga</taxon>
        <taxon>Elateriformia</taxon>
        <taxon>Elateroidea</taxon>
        <taxon>Elateridae</taxon>
        <taxon>Agrypninae</taxon>
        <taxon>Pyrophorini</taxon>
        <taxon>Ignelater</taxon>
    </lineage>
</organism>
<accession>A0A8K0GKN4</accession>
<keyword evidence="2" id="KW-1185">Reference proteome</keyword>
<name>A0A8K0GKN4_IGNLU</name>
<evidence type="ECO:0008006" key="3">
    <source>
        <dbReference type="Google" id="ProtNLM"/>
    </source>
</evidence>
<evidence type="ECO:0000313" key="1">
    <source>
        <dbReference type="EMBL" id="KAF2905157.1"/>
    </source>
</evidence>
<feature type="non-terminal residue" evidence="1">
    <location>
        <position position="1"/>
    </location>
</feature>
<dbReference type="Proteomes" id="UP000801492">
    <property type="component" value="Unassembled WGS sequence"/>
</dbReference>
<dbReference type="CDD" id="cd22971">
    <property type="entry name" value="DD_RIIAD1"/>
    <property type="match status" value="1"/>
</dbReference>
<sequence length="106" mass="12720">MADDSIEIIEPFDYHPCNSPRGMLYYDLNVLTSEQQTELNKFKRDVVREDERYLAKHPEVRALVALITRQVLKYRPRTDLPQFIGSFFSRPKLDIEDEIQRYIEER</sequence>
<dbReference type="InterPro" id="IPR059162">
    <property type="entry name" value="RIIAD1"/>
</dbReference>
<protein>
    <recommendedName>
        <fullName evidence="3">RIIa domain-containing protein 1</fullName>
    </recommendedName>
</protein>
<reference evidence="1" key="1">
    <citation type="submission" date="2019-08" db="EMBL/GenBank/DDBJ databases">
        <title>The genome of the North American firefly Photinus pyralis.</title>
        <authorList>
            <consortium name="Photinus pyralis genome working group"/>
            <person name="Fallon T.R."/>
            <person name="Sander Lower S.E."/>
            <person name="Weng J.-K."/>
        </authorList>
    </citation>
    <scope>NUCLEOTIDE SEQUENCE</scope>
    <source>
        <strain evidence="1">TRF0915ILg1</strain>
        <tissue evidence="1">Whole body</tissue>
    </source>
</reference>
<gene>
    <name evidence="1" type="ORF">ILUMI_01017</name>
</gene>
<dbReference type="AlphaFoldDB" id="A0A8K0GKN4"/>
<dbReference type="EMBL" id="VTPC01000593">
    <property type="protein sequence ID" value="KAF2905157.1"/>
    <property type="molecule type" value="Genomic_DNA"/>
</dbReference>
<dbReference type="OrthoDB" id="10249338at2759"/>
<evidence type="ECO:0000313" key="2">
    <source>
        <dbReference type="Proteomes" id="UP000801492"/>
    </source>
</evidence>
<comment type="caution">
    <text evidence="1">The sequence shown here is derived from an EMBL/GenBank/DDBJ whole genome shotgun (WGS) entry which is preliminary data.</text>
</comment>